<dbReference type="PANTHER" id="PTHR36512:SF3">
    <property type="entry name" value="BLR5678 PROTEIN"/>
    <property type="match status" value="1"/>
</dbReference>
<evidence type="ECO:0000313" key="2">
    <source>
        <dbReference type="EMBL" id="ODM05223.1"/>
    </source>
</evidence>
<accession>A0A1E3A8Z2</accession>
<dbReference type="PATRIC" id="fig|1432052.4.peg.1245"/>
<gene>
    <name evidence="2" type="ORF">BEI61_01106</name>
</gene>
<comment type="caution">
    <text evidence="2">The sequence shown here is derived from an EMBL/GenBank/DDBJ whole genome shotgun (WGS) entry which is preliminary data.</text>
</comment>
<dbReference type="Proteomes" id="UP000094067">
    <property type="component" value="Unassembled WGS sequence"/>
</dbReference>
<dbReference type="EMBL" id="MCGH01000002">
    <property type="protein sequence ID" value="ODM05223.1"/>
    <property type="molecule type" value="Genomic_DNA"/>
</dbReference>
<dbReference type="PANTHER" id="PTHR36512">
    <property type="entry name" value="D-AMINOPEPTIDASE"/>
    <property type="match status" value="1"/>
</dbReference>
<proteinExistence type="inferred from homology"/>
<dbReference type="CDD" id="cd02253">
    <property type="entry name" value="DmpA"/>
    <property type="match status" value="1"/>
</dbReference>
<evidence type="ECO:0000313" key="3">
    <source>
        <dbReference type="Proteomes" id="UP000094067"/>
    </source>
</evidence>
<dbReference type="AlphaFoldDB" id="A0A1E3A8Z2"/>
<dbReference type="SUPFAM" id="SSF56266">
    <property type="entry name" value="DmpA/ArgJ-like"/>
    <property type="match status" value="1"/>
</dbReference>
<dbReference type="RefSeq" id="WP_069151572.1">
    <property type="nucleotide sequence ID" value="NZ_MCGH01000002.1"/>
</dbReference>
<dbReference type="InterPro" id="IPR016117">
    <property type="entry name" value="ArgJ-like_dom_sf"/>
</dbReference>
<dbReference type="Gene3D" id="3.60.70.12">
    <property type="entry name" value="L-amino peptidase D-ALA esterase/amidase"/>
    <property type="match status" value="1"/>
</dbReference>
<organism evidence="2 3">
    <name type="scientific">Eisenbergiella tayi</name>
    <dbReference type="NCBI Taxonomy" id="1432052"/>
    <lineage>
        <taxon>Bacteria</taxon>
        <taxon>Bacillati</taxon>
        <taxon>Bacillota</taxon>
        <taxon>Clostridia</taxon>
        <taxon>Lachnospirales</taxon>
        <taxon>Lachnospiraceae</taxon>
        <taxon>Eisenbergiella</taxon>
    </lineage>
</organism>
<sequence>MKKQRIRDYSITPGCMQPGPLNKITDVKGVLVGHSTISTPENKTGVTVILPGTENPFLSKPVAACFVQNGFGKTCGLPQIEELGCLETPIALTNTLNVGLVSDALISHTIQSCEKEGVTVHSVNPVVGECNDSRINNICRRAVNECHVKEALEHACADFEEGSVGAGKGTVCYGFKGGIGSASRLIPLDGKIYTLGVLVQSNFGATRYFTIQGRKVGEELLNATDNFTKVIPTADDQGSIMMIIATDLPVSDRQLKRIIRRAANGLACTGSYTGHGSGEIMIGFTTANRIPAESEKYVLTQSILSEPALDHAFRAVGEATEEAVLNSMIMADTTQGADGRTYYSLREFASYLIPASL</sequence>
<comment type="similarity">
    <text evidence="1">Belongs to the peptidase S58 family.</text>
</comment>
<dbReference type="InterPro" id="IPR005321">
    <property type="entry name" value="Peptidase_S58_DmpA"/>
</dbReference>
<dbReference type="GO" id="GO:0004177">
    <property type="term" value="F:aminopeptidase activity"/>
    <property type="evidence" value="ECO:0007669"/>
    <property type="project" value="TreeGrafter"/>
</dbReference>
<reference evidence="2 3" key="1">
    <citation type="submission" date="2016-07" db="EMBL/GenBank/DDBJ databases">
        <title>Characterization of isolates of Eisenbergiella tayi derived from blood cultures, using whole genome sequencing.</title>
        <authorList>
            <person name="Burdz T."/>
            <person name="Wiebe D."/>
            <person name="Huynh C."/>
            <person name="Bernard K."/>
        </authorList>
    </citation>
    <scope>NUCLEOTIDE SEQUENCE [LARGE SCALE GENOMIC DNA]</scope>
    <source>
        <strain evidence="2 3">NML 110608</strain>
    </source>
</reference>
<name>A0A1E3A8Z2_9FIRM</name>
<protein>
    <submittedName>
        <fullName evidence="2">Peptidase family S58</fullName>
    </submittedName>
</protein>
<dbReference type="Pfam" id="PF03576">
    <property type="entry name" value="Peptidase_S58"/>
    <property type="match status" value="1"/>
</dbReference>
<evidence type="ECO:0000256" key="1">
    <source>
        <dbReference type="ARBA" id="ARBA00007068"/>
    </source>
</evidence>